<dbReference type="GO" id="GO:0034553">
    <property type="term" value="P:mitochondrial respiratory chain complex II assembly"/>
    <property type="evidence" value="ECO:0007669"/>
    <property type="project" value="InterPro"/>
</dbReference>
<dbReference type="InterPro" id="IPR045295">
    <property type="entry name" value="Complex1_LYR_SDHAF1_LYRM8"/>
</dbReference>
<keyword evidence="2" id="KW-0496">Mitochondrion</keyword>
<reference evidence="6" key="2">
    <citation type="submission" date="2025-09" db="UniProtKB">
        <authorList>
            <consortium name="Ensembl"/>
        </authorList>
    </citation>
    <scope>IDENTIFICATION</scope>
</reference>
<dbReference type="CDD" id="cd20268">
    <property type="entry name" value="Complex1_LYR_SDHAF1_LYRM8"/>
    <property type="match status" value="1"/>
</dbReference>
<dbReference type="PANTHER" id="PTHR47046">
    <property type="entry name" value="SUCCINATE DEHYDROGENASE ASSEMBLY FACTOR 1, MITOCHONDRIAL"/>
    <property type="match status" value="1"/>
</dbReference>
<evidence type="ECO:0000256" key="1">
    <source>
        <dbReference type="ARBA" id="ARBA00004305"/>
    </source>
</evidence>
<feature type="domain" description="Complex 1 LYR protein" evidence="5">
    <location>
        <begin position="9"/>
        <end position="61"/>
    </location>
</feature>
<protein>
    <recommendedName>
        <fullName evidence="5">Complex 1 LYR protein domain-containing protein</fullName>
    </recommendedName>
</protein>
<dbReference type="InterPro" id="IPR008011">
    <property type="entry name" value="Complex1_LYR_dom"/>
</dbReference>
<keyword evidence="3" id="KW-0143">Chaperone</keyword>
<dbReference type="GeneTree" id="ENSGT01150000287219"/>
<comment type="subcellular location">
    <subcellularLocation>
        <location evidence="1">Mitochondrion matrix</location>
    </subcellularLocation>
</comment>
<organism evidence="6 7">
    <name type="scientific">Eptatretus burgeri</name>
    <name type="common">Inshore hagfish</name>
    <dbReference type="NCBI Taxonomy" id="7764"/>
    <lineage>
        <taxon>Eukaryota</taxon>
        <taxon>Metazoa</taxon>
        <taxon>Chordata</taxon>
        <taxon>Craniata</taxon>
        <taxon>Vertebrata</taxon>
        <taxon>Cyclostomata</taxon>
        <taxon>Myxini</taxon>
        <taxon>Myxiniformes</taxon>
        <taxon>Myxinidae</taxon>
        <taxon>Eptatretinae</taxon>
        <taxon>Eptatretus</taxon>
    </lineage>
</organism>
<dbReference type="AlphaFoldDB" id="A0A8C4X1L9"/>
<dbReference type="GO" id="GO:0005759">
    <property type="term" value="C:mitochondrial matrix"/>
    <property type="evidence" value="ECO:0007669"/>
    <property type="project" value="UniProtKB-SubCell"/>
</dbReference>
<evidence type="ECO:0000256" key="4">
    <source>
        <dbReference type="ARBA" id="ARBA00025715"/>
    </source>
</evidence>
<dbReference type="Ensembl" id="ENSEBUT00000026646.1">
    <property type="protein sequence ID" value="ENSEBUP00000026070.1"/>
    <property type="gene ID" value="ENSEBUG00000016066.1"/>
</dbReference>
<proteinExistence type="inferred from homology"/>
<evidence type="ECO:0000259" key="5">
    <source>
        <dbReference type="Pfam" id="PF05347"/>
    </source>
</evidence>
<evidence type="ECO:0000256" key="2">
    <source>
        <dbReference type="ARBA" id="ARBA00023128"/>
    </source>
</evidence>
<accession>A0A8C4X1L9</accession>
<dbReference type="InterPro" id="IPR052687">
    <property type="entry name" value="SDHAF1"/>
</dbReference>
<dbReference type="OMA" id="EYRSACP"/>
<comment type="similarity">
    <text evidence="4">Belongs to the complex I LYR family. SDHAF1 subfamily.</text>
</comment>
<evidence type="ECO:0000313" key="6">
    <source>
        <dbReference type="Ensembl" id="ENSEBUP00000026070.1"/>
    </source>
</evidence>
<dbReference type="Pfam" id="PF05347">
    <property type="entry name" value="Complex1_LYR"/>
    <property type="match status" value="1"/>
</dbReference>
<dbReference type="PANTHER" id="PTHR47046:SF1">
    <property type="entry name" value="SUCCINATE DEHYDROGENASE ASSEMBLY FACTOR 1, MITOCHONDRIAL"/>
    <property type="match status" value="1"/>
</dbReference>
<evidence type="ECO:0000313" key="7">
    <source>
        <dbReference type="Proteomes" id="UP000694388"/>
    </source>
</evidence>
<sequence length="78" mass="9307">MVRHSELQRQVLSLYRQLMRASQGKPGFVPFVRSEFRRQATLSRLDVQRIHFLLRRGRRQLFQLQEMYKALSPAAPHS</sequence>
<evidence type="ECO:0000256" key="3">
    <source>
        <dbReference type="ARBA" id="ARBA00023186"/>
    </source>
</evidence>
<keyword evidence="7" id="KW-1185">Reference proteome</keyword>
<name>A0A8C4X1L9_EPTBU</name>
<dbReference type="Proteomes" id="UP000694388">
    <property type="component" value="Unplaced"/>
</dbReference>
<reference evidence="6" key="1">
    <citation type="submission" date="2025-08" db="UniProtKB">
        <authorList>
            <consortium name="Ensembl"/>
        </authorList>
    </citation>
    <scope>IDENTIFICATION</scope>
</reference>